<feature type="non-terminal residue" evidence="1">
    <location>
        <position position="81"/>
    </location>
</feature>
<proteinExistence type="predicted"/>
<accession>V9DUB2</accession>
<dbReference type="Proteomes" id="UP000018721">
    <property type="component" value="Unassembled WGS sequence"/>
</dbReference>
<dbReference type="HOGENOM" id="CLU_2581143_0_0_1"/>
<keyword evidence="2" id="KW-1185">Reference proteome</keyword>
<organism evidence="1 2">
    <name type="scientific">Phytophthora nicotianae P1569</name>
    <dbReference type="NCBI Taxonomy" id="1317065"/>
    <lineage>
        <taxon>Eukaryota</taxon>
        <taxon>Sar</taxon>
        <taxon>Stramenopiles</taxon>
        <taxon>Oomycota</taxon>
        <taxon>Peronosporomycetes</taxon>
        <taxon>Peronosporales</taxon>
        <taxon>Peronosporaceae</taxon>
        <taxon>Phytophthora</taxon>
    </lineage>
</organism>
<dbReference type="AlphaFoldDB" id="V9DUB2"/>
<reference evidence="1 2" key="1">
    <citation type="submission" date="2013-11" db="EMBL/GenBank/DDBJ databases">
        <title>The Genome Sequence of Phytophthora parasitica P1569.</title>
        <authorList>
            <consortium name="The Broad Institute Genomics Platform"/>
            <person name="Russ C."/>
            <person name="Tyler B."/>
            <person name="Panabieres F."/>
            <person name="Shan W."/>
            <person name="Tripathy S."/>
            <person name="Grunwald N."/>
            <person name="Machado M."/>
            <person name="Johnson C.S."/>
            <person name="Arredondo F."/>
            <person name="Hong C."/>
            <person name="Coffey M."/>
            <person name="Young S.K."/>
            <person name="Zeng Q."/>
            <person name="Gargeya S."/>
            <person name="Fitzgerald M."/>
            <person name="Abouelleil A."/>
            <person name="Alvarado L."/>
            <person name="Chapman S.B."/>
            <person name="Gainer-Dewar J."/>
            <person name="Goldberg J."/>
            <person name="Griggs A."/>
            <person name="Gujja S."/>
            <person name="Hansen M."/>
            <person name="Howarth C."/>
            <person name="Imamovic A."/>
            <person name="Ireland A."/>
            <person name="Larimer J."/>
            <person name="McCowan C."/>
            <person name="Murphy C."/>
            <person name="Pearson M."/>
            <person name="Poon T.W."/>
            <person name="Priest M."/>
            <person name="Roberts A."/>
            <person name="Saif S."/>
            <person name="Shea T."/>
            <person name="Sykes S."/>
            <person name="Wortman J."/>
            <person name="Nusbaum C."/>
            <person name="Birren B."/>
        </authorList>
    </citation>
    <scope>NUCLEOTIDE SEQUENCE [LARGE SCALE GENOMIC DNA]</scope>
    <source>
        <strain evidence="1 2">P1569</strain>
    </source>
</reference>
<sequence>MVRTQRTRRTRRMHLGSVRTGLLRRMILITALLSSAILGRTPLCRRLRPLLASRIWIKVALRVSNPLRIMVPLKTSNIERR</sequence>
<gene>
    <name evidence="1" type="ORF">F443_22433</name>
</gene>
<name>V9DUB2_PHYNI</name>
<protein>
    <submittedName>
        <fullName evidence="1">Uncharacterized protein</fullName>
    </submittedName>
</protein>
<evidence type="ECO:0000313" key="1">
    <source>
        <dbReference type="EMBL" id="ETI30444.1"/>
    </source>
</evidence>
<comment type="caution">
    <text evidence="1">The sequence shown here is derived from an EMBL/GenBank/DDBJ whole genome shotgun (WGS) entry which is preliminary data.</text>
</comment>
<evidence type="ECO:0000313" key="2">
    <source>
        <dbReference type="Proteomes" id="UP000018721"/>
    </source>
</evidence>
<dbReference type="EMBL" id="ANIZ01004023">
    <property type="protein sequence ID" value="ETI30444.1"/>
    <property type="molecule type" value="Genomic_DNA"/>
</dbReference>